<organism evidence="2 3">
    <name type="scientific">Cryptococcus tetragattii IND107</name>
    <dbReference type="NCBI Taxonomy" id="1296105"/>
    <lineage>
        <taxon>Eukaryota</taxon>
        <taxon>Fungi</taxon>
        <taxon>Dikarya</taxon>
        <taxon>Basidiomycota</taxon>
        <taxon>Agaricomycotina</taxon>
        <taxon>Tremellomycetes</taxon>
        <taxon>Tremellales</taxon>
        <taxon>Cryptococcaceae</taxon>
        <taxon>Cryptococcus</taxon>
        <taxon>Cryptococcus gattii species complex</taxon>
    </lineage>
</organism>
<dbReference type="EMBL" id="ATAM02000005">
    <property type="protein sequence ID" value="KAL0249873.1"/>
    <property type="molecule type" value="Genomic_DNA"/>
</dbReference>
<gene>
    <name evidence="2" type="ORF">I308_103176</name>
</gene>
<reference evidence="3" key="1">
    <citation type="submission" date="2015-01" db="EMBL/GenBank/DDBJ databases">
        <title>The Genome Sequence of Cryptococcus gattii MMRL2647.</title>
        <authorList>
            <consortium name="The Broad Institute Genomics Platform"/>
            <person name="Cuomo C."/>
            <person name="Litvintseva A."/>
            <person name="Chen Y."/>
            <person name="Heitman J."/>
            <person name="Sun S."/>
            <person name="Springer D."/>
            <person name="Dromer F."/>
            <person name="Young S."/>
            <person name="Zeng Q."/>
            <person name="Gargeya S."/>
            <person name="Abouelleil A."/>
            <person name="Alvarado L."/>
            <person name="Chapman S.B."/>
            <person name="Gainer-Dewar J."/>
            <person name="Goldberg J."/>
            <person name="Griggs A."/>
            <person name="Gujja S."/>
            <person name="Hansen M."/>
            <person name="Howarth C."/>
            <person name="Imamovic A."/>
            <person name="Larimer J."/>
            <person name="Murphy C."/>
            <person name="Naylor J."/>
            <person name="Pearson M."/>
            <person name="Priest M."/>
            <person name="Roberts A."/>
            <person name="Saif S."/>
            <person name="Shea T."/>
            <person name="Sykes S."/>
            <person name="Wortman J."/>
            <person name="Nusbaum C."/>
            <person name="Birren B."/>
        </authorList>
    </citation>
    <scope>NUCLEOTIDE SEQUENCE [LARGE SCALE GENOMIC DNA]</scope>
    <source>
        <strain evidence="3">IND107</strain>
    </source>
</reference>
<name>A0ABR3BSE6_9TREE</name>
<dbReference type="Proteomes" id="UP000054399">
    <property type="component" value="Unassembled WGS sequence"/>
</dbReference>
<evidence type="ECO:0000256" key="1">
    <source>
        <dbReference type="SAM" id="MobiDB-lite"/>
    </source>
</evidence>
<protein>
    <submittedName>
        <fullName evidence="2">Uncharacterized protein</fullName>
    </submittedName>
</protein>
<evidence type="ECO:0000313" key="3">
    <source>
        <dbReference type="Proteomes" id="UP000054399"/>
    </source>
</evidence>
<accession>A0ABR3BSE6</accession>
<dbReference type="GeneID" id="91990032"/>
<sequence>MKALHSKTILSQHSTVPKARPVAHHIRKLYTTGLPKRLIRGKQEKAQEQIQIDDGLAICLFGFSTQAQKQQIKVSEQVLTQPSSKKQLNMYDLVQEEELRQQTVMAEVLPDAEMWKKWEKTEAPLRQGRGWYPRLDRHFLELLVISEIHCLSYPLDRNNGPSGYAERVHRHAIRVRRVACERIGAERLHAYCERVKEAFEAYMMGGWAKVQAHAEAQMRSQMEMDHFEDAEDQEIDEIRGRKMERGNGSMIREVTTVQKPSPENPSASTNPFAGYEDEEDLSHLLEIDMKEVQLDGLSEEVSEEDFDYSASIKATLEMNRNEGAGTTMDVGNEPTYWSLTSGEKHDPQSD</sequence>
<proteinExistence type="predicted"/>
<keyword evidence="3" id="KW-1185">Reference proteome</keyword>
<comment type="caution">
    <text evidence="2">The sequence shown here is derived from an EMBL/GenBank/DDBJ whole genome shotgun (WGS) entry which is preliminary data.</text>
</comment>
<feature type="region of interest" description="Disordered" evidence="1">
    <location>
        <begin position="323"/>
        <end position="350"/>
    </location>
</feature>
<reference evidence="2 3" key="2">
    <citation type="submission" date="2024-01" db="EMBL/GenBank/DDBJ databases">
        <title>Comparative genomics of Cryptococcus and Kwoniella reveals pathogenesis evolution and contrasting modes of karyotype evolution via chromosome fusion or intercentromeric recombination.</title>
        <authorList>
            <person name="Coelho M.A."/>
            <person name="David-Palma M."/>
            <person name="Shea T."/>
            <person name="Bowers K."/>
            <person name="Mcginley-Smith S."/>
            <person name="Mohammad A.W."/>
            <person name="Gnirke A."/>
            <person name="Yurkov A.M."/>
            <person name="Nowrousian M."/>
            <person name="Sun S."/>
            <person name="Cuomo C.A."/>
            <person name="Heitman J."/>
        </authorList>
    </citation>
    <scope>NUCLEOTIDE SEQUENCE [LARGE SCALE GENOMIC DNA]</scope>
    <source>
        <strain evidence="2 3">IND107</strain>
    </source>
</reference>
<evidence type="ECO:0000313" key="2">
    <source>
        <dbReference type="EMBL" id="KAL0249873.1"/>
    </source>
</evidence>
<dbReference type="RefSeq" id="XP_066614060.1">
    <property type="nucleotide sequence ID" value="XM_066757676.1"/>
</dbReference>